<dbReference type="PANTHER" id="PTHR19211">
    <property type="entry name" value="ATP-BINDING TRANSPORT PROTEIN-RELATED"/>
    <property type="match status" value="1"/>
</dbReference>
<evidence type="ECO:0000259" key="2">
    <source>
        <dbReference type="Pfam" id="PF00005"/>
    </source>
</evidence>
<organism evidence="3 4">
    <name type="scientific">Gracilibacillus boraciitolerans JCM 21714</name>
    <dbReference type="NCBI Taxonomy" id="1298598"/>
    <lineage>
        <taxon>Bacteria</taxon>
        <taxon>Bacillati</taxon>
        <taxon>Bacillota</taxon>
        <taxon>Bacilli</taxon>
        <taxon>Bacillales</taxon>
        <taxon>Bacillaceae</taxon>
        <taxon>Gracilibacillus</taxon>
    </lineage>
</organism>
<dbReference type="STRING" id="1298598.JCM21714_4680"/>
<dbReference type="GO" id="GO:0016887">
    <property type="term" value="F:ATP hydrolysis activity"/>
    <property type="evidence" value="ECO:0007669"/>
    <property type="project" value="InterPro"/>
</dbReference>
<dbReference type="eggNOG" id="COG0488">
    <property type="taxonomic scope" value="Bacteria"/>
</dbReference>
<dbReference type="AlphaFoldDB" id="W4VR06"/>
<protein>
    <submittedName>
        <fullName evidence="3">ABC transporter ATP-binding protein</fullName>
    </submittedName>
</protein>
<dbReference type="RefSeq" id="WP_369403651.1">
    <property type="nucleotide sequence ID" value="NZ_BAVS01000060.1"/>
</dbReference>
<dbReference type="PANTHER" id="PTHR19211:SF14">
    <property type="entry name" value="ATP-BINDING CASSETTE SUB-FAMILY F MEMBER 1"/>
    <property type="match status" value="1"/>
</dbReference>
<evidence type="ECO:0000313" key="3">
    <source>
        <dbReference type="EMBL" id="GAE95439.1"/>
    </source>
</evidence>
<name>W4VR06_9BACI</name>
<dbReference type="InterPro" id="IPR027417">
    <property type="entry name" value="P-loop_NTPase"/>
</dbReference>
<keyword evidence="3" id="KW-0547">Nucleotide-binding</keyword>
<dbReference type="Pfam" id="PF00005">
    <property type="entry name" value="ABC_tran"/>
    <property type="match status" value="1"/>
</dbReference>
<keyword evidence="4" id="KW-1185">Reference proteome</keyword>
<dbReference type="SUPFAM" id="SSF52540">
    <property type="entry name" value="P-loop containing nucleoside triphosphate hydrolases"/>
    <property type="match status" value="1"/>
</dbReference>
<proteinExistence type="predicted"/>
<accession>W4VR06</accession>
<keyword evidence="1" id="KW-0677">Repeat</keyword>
<keyword evidence="3" id="KW-0067">ATP-binding</keyword>
<gene>
    <name evidence="3" type="ORF">JCM21714_4680</name>
</gene>
<dbReference type="InterPro" id="IPR003439">
    <property type="entry name" value="ABC_transporter-like_ATP-bd"/>
</dbReference>
<sequence>MERGDSVALVGQNGVGKSTLLKTIIGQLDPASGEIQLGANVQIGYYDQEQTQLNTKKTVLNELWDDYPMMDEKDIRTILGNFLFSGG</sequence>
<dbReference type="GO" id="GO:0005524">
    <property type="term" value="F:ATP binding"/>
    <property type="evidence" value="ECO:0007669"/>
    <property type="project" value="UniProtKB-KW"/>
</dbReference>
<evidence type="ECO:0000313" key="4">
    <source>
        <dbReference type="Proteomes" id="UP000019102"/>
    </source>
</evidence>
<reference evidence="3 4" key="1">
    <citation type="journal article" date="2014" name="Genome Announc.">
        <title>Draft Genome Sequence of the Boron-Tolerant and Moderately Halotolerant Bacterium Gracilibacillus boraciitolerans JCM 21714T.</title>
        <authorList>
            <person name="Ahmed I."/>
            <person name="Oshima K."/>
            <person name="Suda W."/>
            <person name="Kitamura K."/>
            <person name="Iida T."/>
            <person name="Ohmori Y."/>
            <person name="Fujiwara T."/>
            <person name="Hattori M."/>
            <person name="Ohkuma M."/>
        </authorList>
    </citation>
    <scope>NUCLEOTIDE SEQUENCE [LARGE SCALE GENOMIC DNA]</scope>
    <source>
        <strain evidence="3 4">JCM 21714</strain>
    </source>
</reference>
<dbReference type="Proteomes" id="UP000019102">
    <property type="component" value="Unassembled WGS sequence"/>
</dbReference>
<evidence type="ECO:0000256" key="1">
    <source>
        <dbReference type="ARBA" id="ARBA00022737"/>
    </source>
</evidence>
<dbReference type="Gene3D" id="3.40.50.300">
    <property type="entry name" value="P-loop containing nucleotide triphosphate hydrolases"/>
    <property type="match status" value="1"/>
</dbReference>
<dbReference type="EMBL" id="BAVS01000060">
    <property type="protein sequence ID" value="GAE95439.1"/>
    <property type="molecule type" value="Genomic_DNA"/>
</dbReference>
<dbReference type="InterPro" id="IPR050611">
    <property type="entry name" value="ABCF"/>
</dbReference>
<feature type="domain" description="ABC transporter" evidence="2">
    <location>
        <begin position="2"/>
        <end position="70"/>
    </location>
</feature>
<comment type="caution">
    <text evidence="3">The sequence shown here is derived from an EMBL/GenBank/DDBJ whole genome shotgun (WGS) entry which is preliminary data.</text>
</comment>